<dbReference type="CDD" id="cd04488">
    <property type="entry name" value="RecG_wedge_OBF"/>
    <property type="match status" value="1"/>
</dbReference>
<dbReference type="AlphaFoldDB" id="A0A3G8JHZ7"/>
<organism evidence="1 2">
    <name type="scientific">Gordonia insulae</name>
    <dbReference type="NCBI Taxonomy" id="2420509"/>
    <lineage>
        <taxon>Bacteria</taxon>
        <taxon>Bacillati</taxon>
        <taxon>Actinomycetota</taxon>
        <taxon>Actinomycetes</taxon>
        <taxon>Mycobacteriales</taxon>
        <taxon>Gordoniaceae</taxon>
        <taxon>Gordonia</taxon>
    </lineage>
</organism>
<dbReference type="Proteomes" id="UP000271469">
    <property type="component" value="Chromosome"/>
</dbReference>
<dbReference type="KEGG" id="gom:D7316_00775"/>
<sequence>MATTGYLKRLTRRLTEDLGEVDAEQIAEESRATGAQRAAECCRGDEVTMHGELRAVQTCSRTAKEGVKAEFFDGSDTVLLKWLGRNRIPGIEPGRKLTVRGRLAEHDGAKVIYNPYYELYGSDDE</sequence>
<evidence type="ECO:0000313" key="1">
    <source>
        <dbReference type="EMBL" id="AZG44195.1"/>
    </source>
</evidence>
<accession>A0A3G8JHZ7</accession>
<reference evidence="1 2" key="1">
    <citation type="submission" date="2018-11" db="EMBL/GenBank/DDBJ databases">
        <title>Gordonia insulae sp. nov., isolated from an island soil.</title>
        <authorList>
            <person name="Kim Y.S."/>
            <person name="Kim S.B."/>
        </authorList>
    </citation>
    <scope>NUCLEOTIDE SEQUENCE [LARGE SCALE GENOMIC DNA]</scope>
    <source>
        <strain evidence="1 2">MMS17-SY073</strain>
    </source>
</reference>
<dbReference type="OrthoDB" id="3268233at2"/>
<gene>
    <name evidence="1" type="ORF">D7316_00775</name>
</gene>
<proteinExistence type="predicted"/>
<dbReference type="InterPro" id="IPR016499">
    <property type="entry name" value="NucleicA-bd_Rv2694c_prd"/>
</dbReference>
<evidence type="ECO:0008006" key="3">
    <source>
        <dbReference type="Google" id="ProtNLM"/>
    </source>
</evidence>
<evidence type="ECO:0000313" key="2">
    <source>
        <dbReference type="Proteomes" id="UP000271469"/>
    </source>
</evidence>
<name>A0A3G8JHZ7_9ACTN</name>
<protein>
    <recommendedName>
        <fullName evidence="3">DNA-binding protein</fullName>
    </recommendedName>
</protein>
<dbReference type="RefSeq" id="WP_124707112.1">
    <property type="nucleotide sequence ID" value="NZ_CP033972.1"/>
</dbReference>
<keyword evidence="2" id="KW-1185">Reference proteome</keyword>
<dbReference type="EMBL" id="CP033972">
    <property type="protein sequence ID" value="AZG44195.1"/>
    <property type="molecule type" value="Genomic_DNA"/>
</dbReference>
<dbReference type="PIRSF" id="PIRSF006910">
    <property type="entry name" value="NA_bind_Rv2694c_prd"/>
    <property type="match status" value="1"/>
</dbReference>